<dbReference type="InterPro" id="IPR005039">
    <property type="entry name" value="Ant_C"/>
</dbReference>
<dbReference type="GO" id="GO:0003677">
    <property type="term" value="F:DNA binding"/>
    <property type="evidence" value="ECO:0007669"/>
    <property type="project" value="UniProtKB-KW"/>
</dbReference>
<dbReference type="Pfam" id="PF03374">
    <property type="entry name" value="ANT"/>
    <property type="match status" value="1"/>
</dbReference>
<evidence type="ECO:0000259" key="1">
    <source>
        <dbReference type="PROSITE" id="PS51301"/>
    </source>
</evidence>
<feature type="domain" description="KilA-N" evidence="1">
    <location>
        <begin position="21"/>
        <end position="121"/>
    </location>
</feature>
<gene>
    <name evidence="2" type="ORF">DNX30_17670</name>
</gene>
<proteinExistence type="predicted"/>
<dbReference type="Pfam" id="PF04383">
    <property type="entry name" value="KilA-N"/>
    <property type="match status" value="1"/>
</dbReference>
<name>A0A403D269_ECOLX</name>
<dbReference type="Proteomes" id="UP000885382">
    <property type="component" value="Unassembled WGS sequence"/>
</dbReference>
<organism evidence="2">
    <name type="scientific">Escherichia coli</name>
    <dbReference type="NCBI Taxonomy" id="562"/>
    <lineage>
        <taxon>Bacteria</taxon>
        <taxon>Pseudomonadati</taxon>
        <taxon>Pseudomonadota</taxon>
        <taxon>Gammaproteobacteria</taxon>
        <taxon>Enterobacterales</taxon>
        <taxon>Enterobacteriaceae</taxon>
        <taxon>Escherichia</taxon>
    </lineage>
</organism>
<reference evidence="2" key="1">
    <citation type="submission" date="2018-06" db="EMBL/GenBank/DDBJ databases">
        <authorList>
            <person name="Ashton P.M."/>
            <person name="Dallman T."/>
            <person name="Nair S."/>
            <person name="De Pinna E."/>
            <person name="Peters T."/>
            <person name="Grant K."/>
        </authorList>
    </citation>
    <scope>NUCLEOTIDE SEQUENCE [LARGE SCALE GENOMIC DNA]</scope>
    <source>
        <strain evidence="2">462023</strain>
    </source>
</reference>
<dbReference type="InterPro" id="IPR017880">
    <property type="entry name" value="KilA_N"/>
</dbReference>
<keyword evidence="2" id="KW-0238">DNA-binding</keyword>
<dbReference type="AlphaFoldDB" id="A0A403D269"/>
<dbReference type="SMART" id="SM01252">
    <property type="entry name" value="KilA-N"/>
    <property type="match status" value="1"/>
</dbReference>
<accession>A0A403D269</accession>
<protein>
    <submittedName>
        <fullName evidence="2">DNA-binding protein</fullName>
    </submittedName>
</protein>
<sequence>MQQTFNADMNISNLHQNVDPSTTLPVICGVEITTDRAGSYNLNALHRASGLGAHKAPAQWLRTLSAKQLIEELEKETMQFCIVSFEGRGGGTFAHELLAVEYAGWISPAFRLKVNQTFIDYRAGRLQPAIPQSLPEALRLAADLAEQKQRLEQKMLMDAPKVEFAERVATASGVLIGNYAKVLGLGQNYLFTWLRDNGILIATGERRNVPKQEYISRGYFTLKETVIDTSNGSRISFTTRITGKGQQWLMKRLLDAGVLVPVAATR</sequence>
<comment type="caution">
    <text evidence="2">The sequence shown here is derived from an EMBL/GenBank/DDBJ whole genome shotgun (WGS) entry which is preliminary data.</text>
</comment>
<dbReference type="PROSITE" id="PS51301">
    <property type="entry name" value="KILA_N"/>
    <property type="match status" value="1"/>
</dbReference>
<dbReference type="InterPro" id="IPR018004">
    <property type="entry name" value="KilA/APSES_HTH"/>
</dbReference>
<evidence type="ECO:0000313" key="2">
    <source>
        <dbReference type="EMBL" id="MJL94564.1"/>
    </source>
</evidence>
<dbReference type="EMBL" id="RTJF01000021">
    <property type="protein sequence ID" value="MJL94564.1"/>
    <property type="molecule type" value="Genomic_DNA"/>
</dbReference>